<dbReference type="PROSITE" id="PS00561">
    <property type="entry name" value="CBM2_A"/>
    <property type="match status" value="1"/>
</dbReference>
<name>A0A8J3QI06_9ACTN</name>
<dbReference type="RefSeq" id="WP_239124329.1">
    <property type="nucleotide sequence ID" value="NZ_BONY01000075.1"/>
</dbReference>
<proteinExistence type="predicted"/>
<dbReference type="PANTHER" id="PTHR42976:SF1">
    <property type="entry name" value="GH18 DOMAIN-CONTAINING PROTEIN-RELATED"/>
    <property type="match status" value="1"/>
</dbReference>
<sequence>MMKRAARTLIAVSAAAILTAAGVLTAAAPAYAAGVTATFTRTSSWETGFEGKYVITNGGTTALSEWTVAFDLPAGVTISSSWDSVRTDTGNRHSFHNAGWNGNLAVGATASFGFVAGGSGSATPANCVVNNASCGGGPPDTQAPTVPGGLRVTGSTGNSISLAWNASTDNVGVTGYEVQRDGATIITSTTTTVTDFGLAANSTHTYQVRALDAANNRSGFSAAVSGTTTNGGGGNAGMAAAPYYFPGFGTPLPNPATVINATGIRWFTIAFVLASGCNAVWDGEGGLTGGQHQTSINAIRAAGGNIVPSFGGFNGSKLGEQCTTPAALAAQYLRVVDQFNLLAIDIDIEANEFDNDASRNRVVDALKIVKQQRPSLITIVTMPTTINGLSFAGTQLVNRAASTQANIDVFTIMPFDFGGGNNMFNSTVSATNGLNTALRNAFGWNQATAYAHSGISGMNGLSDQSELTSPATWTQIRDFAAQNHLARLSFWGVNRDRGCPGQAVNSSCSSIAQSDWQFTSITAAYRP</sequence>
<keyword evidence="2" id="KW-0119">Carbohydrate metabolism</keyword>
<dbReference type="InterPro" id="IPR003961">
    <property type="entry name" value="FN3_dom"/>
</dbReference>
<dbReference type="Gene3D" id="2.60.40.10">
    <property type="entry name" value="Immunoglobulins"/>
    <property type="match status" value="1"/>
</dbReference>
<evidence type="ECO:0000259" key="6">
    <source>
        <dbReference type="PROSITE" id="PS50853"/>
    </source>
</evidence>
<evidence type="ECO:0000256" key="4">
    <source>
        <dbReference type="ARBA" id="ARBA00023326"/>
    </source>
</evidence>
<dbReference type="Gene3D" id="2.60.40.290">
    <property type="match status" value="1"/>
</dbReference>
<feature type="domain" description="CBM2" evidence="7">
    <location>
        <begin position="28"/>
        <end position="137"/>
    </location>
</feature>
<protein>
    <recommendedName>
        <fullName evidence="10">Chitinase</fullName>
    </recommendedName>
</protein>
<dbReference type="InterPro" id="IPR017853">
    <property type="entry name" value="GH"/>
</dbReference>
<evidence type="ECO:0000256" key="3">
    <source>
        <dbReference type="ARBA" id="ARBA00023295"/>
    </source>
</evidence>
<dbReference type="SMART" id="SM00637">
    <property type="entry name" value="CBD_II"/>
    <property type="match status" value="1"/>
</dbReference>
<dbReference type="Pfam" id="PF00553">
    <property type="entry name" value="CBM_2"/>
    <property type="match status" value="1"/>
</dbReference>
<keyword evidence="3" id="KW-0326">Glycosidase</keyword>
<gene>
    <name evidence="8" type="ORF">Rhe02_78100</name>
</gene>
<feature type="chain" id="PRO_5035319035" description="Chitinase" evidence="5">
    <location>
        <begin position="33"/>
        <end position="527"/>
    </location>
</feature>
<dbReference type="InterPro" id="IPR013783">
    <property type="entry name" value="Ig-like_fold"/>
</dbReference>
<accession>A0A8J3QI06</accession>
<feature type="domain" description="Fibronectin type-III" evidence="6">
    <location>
        <begin position="146"/>
        <end position="231"/>
    </location>
</feature>
<dbReference type="EMBL" id="BONY01000075">
    <property type="protein sequence ID" value="GIH09743.1"/>
    <property type="molecule type" value="Genomic_DNA"/>
</dbReference>
<dbReference type="Pfam" id="PF00041">
    <property type="entry name" value="fn3"/>
    <property type="match status" value="1"/>
</dbReference>
<evidence type="ECO:0000256" key="1">
    <source>
        <dbReference type="ARBA" id="ARBA00022801"/>
    </source>
</evidence>
<dbReference type="GO" id="GO:0004553">
    <property type="term" value="F:hydrolase activity, hydrolyzing O-glycosyl compounds"/>
    <property type="evidence" value="ECO:0007669"/>
    <property type="project" value="InterPro"/>
</dbReference>
<evidence type="ECO:0000256" key="2">
    <source>
        <dbReference type="ARBA" id="ARBA00023277"/>
    </source>
</evidence>
<dbReference type="AlphaFoldDB" id="A0A8J3QI06"/>
<organism evidence="8 9">
    <name type="scientific">Rhizocola hellebori</name>
    <dbReference type="NCBI Taxonomy" id="1392758"/>
    <lineage>
        <taxon>Bacteria</taxon>
        <taxon>Bacillati</taxon>
        <taxon>Actinomycetota</taxon>
        <taxon>Actinomycetes</taxon>
        <taxon>Micromonosporales</taxon>
        <taxon>Micromonosporaceae</taxon>
        <taxon>Rhizocola</taxon>
    </lineage>
</organism>
<dbReference type="CDD" id="cd00063">
    <property type="entry name" value="FN3"/>
    <property type="match status" value="1"/>
</dbReference>
<evidence type="ECO:0000313" key="9">
    <source>
        <dbReference type="Proteomes" id="UP000612899"/>
    </source>
</evidence>
<dbReference type="PROSITE" id="PS51173">
    <property type="entry name" value="CBM2"/>
    <property type="match status" value="1"/>
</dbReference>
<comment type="caution">
    <text evidence="8">The sequence shown here is derived from an EMBL/GenBank/DDBJ whole genome shotgun (WGS) entry which is preliminary data.</text>
</comment>
<dbReference type="InterPro" id="IPR052750">
    <property type="entry name" value="GH18_Chitinase"/>
</dbReference>
<dbReference type="SUPFAM" id="SSF51445">
    <property type="entry name" value="(Trans)glycosidases"/>
    <property type="match status" value="1"/>
</dbReference>
<evidence type="ECO:0000313" key="8">
    <source>
        <dbReference type="EMBL" id="GIH09743.1"/>
    </source>
</evidence>
<dbReference type="Gene3D" id="3.20.20.80">
    <property type="entry name" value="Glycosidases"/>
    <property type="match status" value="1"/>
</dbReference>
<dbReference type="InterPro" id="IPR036116">
    <property type="entry name" value="FN3_sf"/>
</dbReference>
<dbReference type="GO" id="GO:0000272">
    <property type="term" value="P:polysaccharide catabolic process"/>
    <property type="evidence" value="ECO:0007669"/>
    <property type="project" value="UniProtKB-KW"/>
</dbReference>
<keyword evidence="4" id="KW-0624">Polysaccharide degradation</keyword>
<keyword evidence="5" id="KW-0732">Signal</keyword>
<dbReference type="SMART" id="SM00060">
    <property type="entry name" value="FN3"/>
    <property type="match status" value="1"/>
</dbReference>
<keyword evidence="1" id="KW-0378">Hydrolase</keyword>
<dbReference type="SUPFAM" id="SSF49384">
    <property type="entry name" value="Carbohydrate-binding domain"/>
    <property type="match status" value="1"/>
</dbReference>
<evidence type="ECO:0008006" key="10">
    <source>
        <dbReference type="Google" id="ProtNLM"/>
    </source>
</evidence>
<dbReference type="InterPro" id="IPR018366">
    <property type="entry name" value="CBM2_CS"/>
</dbReference>
<evidence type="ECO:0000256" key="5">
    <source>
        <dbReference type="SAM" id="SignalP"/>
    </source>
</evidence>
<dbReference type="SUPFAM" id="SSF49265">
    <property type="entry name" value="Fibronectin type III"/>
    <property type="match status" value="1"/>
</dbReference>
<dbReference type="PROSITE" id="PS50853">
    <property type="entry name" value="FN3"/>
    <property type="match status" value="1"/>
</dbReference>
<feature type="signal peptide" evidence="5">
    <location>
        <begin position="1"/>
        <end position="32"/>
    </location>
</feature>
<dbReference type="InterPro" id="IPR001919">
    <property type="entry name" value="CBD2"/>
</dbReference>
<keyword evidence="9" id="KW-1185">Reference proteome</keyword>
<reference evidence="8" key="1">
    <citation type="submission" date="2021-01" db="EMBL/GenBank/DDBJ databases">
        <title>Whole genome shotgun sequence of Rhizocola hellebori NBRC 109834.</title>
        <authorList>
            <person name="Komaki H."/>
            <person name="Tamura T."/>
        </authorList>
    </citation>
    <scope>NUCLEOTIDE SEQUENCE</scope>
    <source>
        <strain evidence="8">NBRC 109834</strain>
    </source>
</reference>
<dbReference type="GO" id="GO:0030247">
    <property type="term" value="F:polysaccharide binding"/>
    <property type="evidence" value="ECO:0007669"/>
    <property type="project" value="UniProtKB-UniRule"/>
</dbReference>
<dbReference type="InterPro" id="IPR012291">
    <property type="entry name" value="CBM2_carb-bd_dom_sf"/>
</dbReference>
<dbReference type="InterPro" id="IPR008965">
    <property type="entry name" value="CBM2/CBM3_carb-bd_dom_sf"/>
</dbReference>
<dbReference type="Proteomes" id="UP000612899">
    <property type="component" value="Unassembled WGS sequence"/>
</dbReference>
<dbReference type="PANTHER" id="PTHR42976">
    <property type="entry name" value="BIFUNCTIONAL CHITINASE/LYSOZYME-RELATED"/>
    <property type="match status" value="1"/>
</dbReference>
<evidence type="ECO:0000259" key="7">
    <source>
        <dbReference type="PROSITE" id="PS51173"/>
    </source>
</evidence>